<dbReference type="Gene3D" id="3.30.300.350">
    <property type="entry name" value="GTP-binding protein OBG, C-terminal domain"/>
    <property type="match status" value="1"/>
</dbReference>
<dbReference type="GO" id="GO:0000287">
    <property type="term" value="F:magnesium ion binding"/>
    <property type="evidence" value="ECO:0007669"/>
    <property type="project" value="InterPro"/>
</dbReference>
<feature type="binding site" evidence="9">
    <location>
        <begin position="306"/>
        <end position="308"/>
    </location>
    <ligand>
        <name>GTP</name>
        <dbReference type="ChEBI" id="CHEBI:37565"/>
    </ligand>
</feature>
<evidence type="ECO:0000256" key="7">
    <source>
        <dbReference type="ARBA" id="ARBA00022842"/>
    </source>
</evidence>
<evidence type="ECO:0000256" key="9">
    <source>
        <dbReference type="HAMAP-Rule" id="MF_01454"/>
    </source>
</evidence>
<dbReference type="PRINTS" id="PR00326">
    <property type="entry name" value="GTP1OBG"/>
</dbReference>
<keyword evidence="4 9" id="KW-0479">Metal-binding</keyword>
<dbReference type="InterPro" id="IPR015349">
    <property type="entry name" value="OCT_dom"/>
</dbReference>
<feature type="binding site" evidence="9">
    <location>
        <position position="194"/>
    </location>
    <ligand>
        <name>Mg(2+)</name>
        <dbReference type="ChEBI" id="CHEBI:18420"/>
    </ligand>
</feature>
<dbReference type="NCBIfam" id="NF008956">
    <property type="entry name" value="PRK12299.1"/>
    <property type="match status" value="1"/>
</dbReference>
<dbReference type="NCBIfam" id="TIGR02729">
    <property type="entry name" value="Obg_CgtA"/>
    <property type="match status" value="1"/>
</dbReference>
<keyword evidence="3 9" id="KW-0963">Cytoplasm</keyword>
<feature type="binding site" evidence="9">
    <location>
        <position position="174"/>
    </location>
    <ligand>
        <name>Mg(2+)</name>
        <dbReference type="ChEBI" id="CHEBI:18420"/>
    </ligand>
</feature>
<dbReference type="eggNOG" id="COG0536">
    <property type="taxonomic scope" value="Bacteria"/>
</dbReference>
<dbReference type="Pfam" id="PF09269">
    <property type="entry name" value="DUF1967"/>
    <property type="match status" value="1"/>
</dbReference>
<feature type="binding site" evidence="9">
    <location>
        <begin position="280"/>
        <end position="283"/>
    </location>
    <ligand>
        <name>GTP</name>
        <dbReference type="ChEBI" id="CHEBI:37565"/>
    </ligand>
</feature>
<dbReference type="OrthoDB" id="9807318at2"/>
<dbReference type="InterPro" id="IPR027417">
    <property type="entry name" value="P-loop_NTPase"/>
</dbReference>
<dbReference type="PROSITE" id="PS51883">
    <property type="entry name" value="OBG"/>
    <property type="match status" value="1"/>
</dbReference>
<dbReference type="Gene3D" id="2.70.210.12">
    <property type="entry name" value="GTP1/OBG domain"/>
    <property type="match status" value="1"/>
</dbReference>
<dbReference type="PIRSF" id="PIRSF002401">
    <property type="entry name" value="GTP_bd_Obg/CgtA"/>
    <property type="match status" value="1"/>
</dbReference>
<dbReference type="NCBIfam" id="TIGR03595">
    <property type="entry name" value="Obg_CgtA_exten"/>
    <property type="match status" value="1"/>
</dbReference>
<evidence type="ECO:0000313" key="13">
    <source>
        <dbReference type="EMBL" id="AHK22370.1"/>
    </source>
</evidence>
<dbReference type="InterPro" id="IPR031167">
    <property type="entry name" value="G_OBG"/>
</dbReference>
<dbReference type="SUPFAM" id="SSF82051">
    <property type="entry name" value="Obg GTP-binding protein N-terminal domain"/>
    <property type="match status" value="1"/>
</dbReference>
<dbReference type="Pfam" id="PF01926">
    <property type="entry name" value="MMR_HSR1"/>
    <property type="match status" value="1"/>
</dbReference>
<evidence type="ECO:0000259" key="10">
    <source>
        <dbReference type="PROSITE" id="PS51710"/>
    </source>
</evidence>
<evidence type="ECO:0000256" key="3">
    <source>
        <dbReference type="ARBA" id="ARBA00022490"/>
    </source>
</evidence>
<organism evidence="13 14">
    <name type="scientific">Candidatus Hepatoplasma crinochetorum Av</name>
    <dbReference type="NCBI Taxonomy" id="1427984"/>
    <lineage>
        <taxon>Bacteria</taxon>
        <taxon>Bacillati</taxon>
        <taxon>Mycoplasmatota</taxon>
        <taxon>Mollicutes</taxon>
        <taxon>Candidatus Hepatoplasmataceae</taxon>
        <taxon>Candidatus Hepatoplasma</taxon>
    </lineage>
</organism>
<gene>
    <name evidence="9 13" type="primary">obg</name>
    <name evidence="13" type="ORF">X271_00264</name>
</gene>
<dbReference type="PATRIC" id="fig|1427984.3.peg.252"/>
<dbReference type="InterPro" id="IPR014100">
    <property type="entry name" value="GTP-bd_Obg/CgtA"/>
</dbReference>
<dbReference type="CDD" id="cd01898">
    <property type="entry name" value="Obg"/>
    <property type="match status" value="1"/>
</dbReference>
<feature type="domain" description="OCT" evidence="11">
    <location>
        <begin position="345"/>
        <end position="426"/>
    </location>
</feature>
<dbReference type="GO" id="GO:0003924">
    <property type="term" value="F:GTPase activity"/>
    <property type="evidence" value="ECO:0007669"/>
    <property type="project" value="UniProtKB-UniRule"/>
</dbReference>
<dbReference type="SUPFAM" id="SSF52540">
    <property type="entry name" value="P-loop containing nucleoside triphosphate hydrolases"/>
    <property type="match status" value="1"/>
</dbReference>
<feature type="binding site" evidence="9">
    <location>
        <begin position="192"/>
        <end position="196"/>
    </location>
    <ligand>
        <name>GTP</name>
        <dbReference type="ChEBI" id="CHEBI:37565"/>
    </ligand>
</feature>
<dbReference type="FunFam" id="2.70.210.12:FF:000001">
    <property type="entry name" value="GTPase Obg"/>
    <property type="match status" value="1"/>
</dbReference>
<keyword evidence="7 9" id="KW-0460">Magnesium</keyword>
<dbReference type="GO" id="GO:0005525">
    <property type="term" value="F:GTP binding"/>
    <property type="evidence" value="ECO:0007669"/>
    <property type="project" value="UniProtKB-UniRule"/>
</dbReference>
<keyword evidence="5 9" id="KW-0547">Nucleotide-binding</keyword>
<comment type="similarity">
    <text evidence="2 9">Belongs to the TRAFAC class OBG-HflX-like GTPase superfamily. OBG GTPase family.</text>
</comment>
<dbReference type="PROSITE" id="PS51710">
    <property type="entry name" value="G_OBG"/>
    <property type="match status" value="1"/>
</dbReference>
<feature type="domain" description="OBG-type G" evidence="10">
    <location>
        <begin position="161"/>
        <end position="325"/>
    </location>
</feature>
<keyword evidence="6 9" id="KW-0378">Hydrolase</keyword>
<dbReference type="HOGENOM" id="CLU_011747_2_1_14"/>
<evidence type="ECO:0000256" key="6">
    <source>
        <dbReference type="ARBA" id="ARBA00022801"/>
    </source>
</evidence>
<evidence type="ECO:0000256" key="1">
    <source>
        <dbReference type="ARBA" id="ARBA00001946"/>
    </source>
</evidence>
<dbReference type="RefSeq" id="WP_128824169.1">
    <property type="nucleotide sequence ID" value="NZ_CP006932.1"/>
</dbReference>
<dbReference type="InterPro" id="IPR045086">
    <property type="entry name" value="OBG_GTPase"/>
</dbReference>
<dbReference type="GO" id="GO:0042254">
    <property type="term" value="P:ribosome biogenesis"/>
    <property type="evidence" value="ECO:0007669"/>
    <property type="project" value="UniProtKB-UniRule"/>
</dbReference>
<evidence type="ECO:0000256" key="5">
    <source>
        <dbReference type="ARBA" id="ARBA00022741"/>
    </source>
</evidence>
<dbReference type="InterPro" id="IPR036346">
    <property type="entry name" value="GTP-bd_prot_GTP1/OBG_C_sf"/>
</dbReference>
<dbReference type="NCBIfam" id="NF008955">
    <property type="entry name" value="PRK12297.1"/>
    <property type="match status" value="1"/>
</dbReference>
<dbReference type="PROSITE" id="PS51881">
    <property type="entry name" value="OCT"/>
    <property type="match status" value="1"/>
</dbReference>
<dbReference type="InterPro" id="IPR036726">
    <property type="entry name" value="GTP1_OBG_dom_sf"/>
</dbReference>
<comment type="function">
    <text evidence="9">An essential GTPase which binds GTP, GDP and possibly (p)ppGpp with moderate affinity, with high nucleotide exchange rates and a fairly low GTP hydrolysis rate. Plays a role in control of the cell cycle, stress response, ribosome biogenesis and in those bacteria that undergo differentiation, in morphogenesis control.</text>
</comment>
<evidence type="ECO:0000313" key="14">
    <source>
        <dbReference type="Proteomes" id="UP000019450"/>
    </source>
</evidence>
<dbReference type="PANTHER" id="PTHR11702:SF31">
    <property type="entry name" value="MITOCHONDRIAL RIBOSOME-ASSOCIATED GTPASE 2"/>
    <property type="match status" value="1"/>
</dbReference>
<dbReference type="STRING" id="1427984.X271_00264"/>
<evidence type="ECO:0000256" key="4">
    <source>
        <dbReference type="ARBA" id="ARBA00022723"/>
    </source>
</evidence>
<evidence type="ECO:0000256" key="8">
    <source>
        <dbReference type="ARBA" id="ARBA00023134"/>
    </source>
</evidence>
<dbReference type="AlphaFoldDB" id="W8GSG1"/>
<dbReference type="KEGG" id="hcr:X271_00264"/>
<sequence length="428" mass="48407">MKNITFIDEAKIKIKSGNGGDGKLSFHREKYVERGGPSGGNGGNGGSIYFKATTNLNTLLNFRGKSIYKAENGENGDIKNMTGANGKDLFIEVPIGTEIIINDKKIIDLSYNNQLFIAAKGGKGGRGNASFKSSQNNAPTIYEKGEKTDFIEIILNLKLLADVGLLGLPNAGKSTLISVISKAKPKIADYQFTTLKPQLGVVKYYEDSFVITDLPGLISGAHLNKGMGISFLKHLERTQLLLHLISGDQIDIFKNYKLIRKELILYSKKLVKIPEIIVITKKDLLNQDQILKIKKSFKNKKIFFISAIKQEGLDLLIKEIIIILKKIKENNKYDNNLDKTEEFIYHKYQEEDLSFDIEKKENVWIINGKYPKYWANRIPLTTFENYLRIIKKFSNKGIIAKLKEKGLKQGDIITVKDTYFTIEYNDEF</sequence>
<dbReference type="InterPro" id="IPR006073">
    <property type="entry name" value="GTP-bd"/>
</dbReference>
<keyword evidence="8 9" id="KW-0342">GTP-binding</keyword>
<dbReference type="SUPFAM" id="SSF102741">
    <property type="entry name" value="Obg GTP-binding protein C-terminal domain"/>
    <property type="match status" value="1"/>
</dbReference>
<feature type="binding site" evidence="9">
    <location>
        <begin position="167"/>
        <end position="174"/>
    </location>
    <ligand>
        <name>GTP</name>
        <dbReference type="ChEBI" id="CHEBI:37565"/>
    </ligand>
</feature>
<dbReference type="PANTHER" id="PTHR11702">
    <property type="entry name" value="DEVELOPMENTALLY REGULATED GTP-BINDING PROTEIN-RELATED"/>
    <property type="match status" value="1"/>
</dbReference>
<evidence type="ECO:0000259" key="11">
    <source>
        <dbReference type="PROSITE" id="PS51881"/>
    </source>
</evidence>
<feature type="domain" description="Obg" evidence="12">
    <location>
        <begin position="4"/>
        <end position="160"/>
    </location>
</feature>
<name>W8GSG1_9MOLU</name>
<protein>
    <recommendedName>
        <fullName evidence="9">GTPase Obg</fullName>
        <ecNumber evidence="9">3.6.5.-</ecNumber>
    </recommendedName>
    <alternativeName>
        <fullName evidence="9">GTP-binding protein Obg</fullName>
    </alternativeName>
</protein>
<dbReference type="Proteomes" id="UP000019450">
    <property type="component" value="Chromosome"/>
</dbReference>
<dbReference type="Pfam" id="PF01018">
    <property type="entry name" value="GTP1_OBG"/>
    <property type="match status" value="1"/>
</dbReference>
<proteinExistence type="inferred from homology"/>
<comment type="subcellular location">
    <subcellularLocation>
        <location evidence="9">Cytoplasm</location>
    </subcellularLocation>
</comment>
<accession>W8GSG1</accession>
<keyword evidence="14" id="KW-1185">Reference proteome</keyword>
<reference evidence="13 14" key="1">
    <citation type="journal article" date="2014" name="Genome Biol. Evol.">
        <title>Phylogenomics of "Candidatus Hepatoplasma crinochetorum," a Lineage of Mollicutes Associated with Noninsect Arthropods.</title>
        <authorList>
            <person name="Leclercq S."/>
            <person name="Dittmer J."/>
            <person name="Bouchon D."/>
            <person name="Cordaux R."/>
        </authorList>
    </citation>
    <scope>NUCLEOTIDE SEQUENCE [LARGE SCALE GENOMIC DNA]</scope>
    <source>
        <strain evidence="13 14">Av</strain>
    </source>
</reference>
<comment type="cofactor">
    <cofactor evidence="1 9">
        <name>Mg(2+)</name>
        <dbReference type="ChEBI" id="CHEBI:18420"/>
    </cofactor>
</comment>
<evidence type="ECO:0000256" key="2">
    <source>
        <dbReference type="ARBA" id="ARBA00007699"/>
    </source>
</evidence>
<dbReference type="HAMAP" id="MF_01454">
    <property type="entry name" value="GTPase_Obg"/>
    <property type="match status" value="1"/>
</dbReference>
<dbReference type="EC" id="3.6.5.-" evidence="9"/>
<evidence type="ECO:0000259" key="12">
    <source>
        <dbReference type="PROSITE" id="PS51883"/>
    </source>
</evidence>
<feature type="binding site" evidence="9">
    <location>
        <begin position="213"/>
        <end position="216"/>
    </location>
    <ligand>
        <name>GTP</name>
        <dbReference type="ChEBI" id="CHEBI:37565"/>
    </ligand>
</feature>
<dbReference type="EMBL" id="CP006932">
    <property type="protein sequence ID" value="AHK22370.1"/>
    <property type="molecule type" value="Genomic_DNA"/>
</dbReference>
<comment type="subunit">
    <text evidence="9">Monomer.</text>
</comment>
<dbReference type="Gene3D" id="3.40.50.300">
    <property type="entry name" value="P-loop containing nucleotide triphosphate hydrolases"/>
    <property type="match status" value="1"/>
</dbReference>
<dbReference type="GO" id="GO:0005737">
    <property type="term" value="C:cytoplasm"/>
    <property type="evidence" value="ECO:0007669"/>
    <property type="project" value="UniProtKB-SubCell"/>
</dbReference>
<dbReference type="InterPro" id="IPR006169">
    <property type="entry name" value="GTP1_OBG_dom"/>
</dbReference>